<keyword evidence="3" id="KW-1185">Reference proteome</keyword>
<gene>
    <name evidence="2" type="ORF">THASP1DRAFT_27135</name>
</gene>
<feature type="compositionally biased region" description="Basic residues" evidence="1">
    <location>
        <begin position="211"/>
        <end position="221"/>
    </location>
</feature>
<feature type="compositionally biased region" description="Basic and acidic residues" evidence="1">
    <location>
        <begin position="159"/>
        <end position="168"/>
    </location>
</feature>
<feature type="compositionally biased region" description="Basic and acidic residues" evidence="1">
    <location>
        <begin position="17"/>
        <end position="34"/>
    </location>
</feature>
<reference evidence="3" key="1">
    <citation type="journal article" date="2018" name="Nat. Microbiol.">
        <title>Leveraging single-cell genomics to expand the fungal tree of life.</title>
        <authorList>
            <person name="Ahrendt S.R."/>
            <person name="Quandt C.A."/>
            <person name="Ciobanu D."/>
            <person name="Clum A."/>
            <person name="Salamov A."/>
            <person name="Andreopoulos B."/>
            <person name="Cheng J.F."/>
            <person name="Woyke T."/>
            <person name="Pelin A."/>
            <person name="Henrissat B."/>
            <person name="Reynolds N.K."/>
            <person name="Benny G.L."/>
            <person name="Smith M.E."/>
            <person name="James T.Y."/>
            <person name="Grigoriev I.V."/>
        </authorList>
    </citation>
    <scope>NUCLEOTIDE SEQUENCE [LARGE SCALE GENOMIC DNA]</scope>
    <source>
        <strain evidence="3">RSA 1356</strain>
    </source>
</reference>
<organism evidence="2 3">
    <name type="scientific">Thamnocephalis sphaerospora</name>
    <dbReference type="NCBI Taxonomy" id="78915"/>
    <lineage>
        <taxon>Eukaryota</taxon>
        <taxon>Fungi</taxon>
        <taxon>Fungi incertae sedis</taxon>
        <taxon>Zoopagomycota</taxon>
        <taxon>Zoopagomycotina</taxon>
        <taxon>Zoopagomycetes</taxon>
        <taxon>Zoopagales</taxon>
        <taxon>Sigmoideomycetaceae</taxon>
        <taxon>Thamnocephalis</taxon>
    </lineage>
</organism>
<feature type="compositionally biased region" description="Basic and acidic residues" evidence="1">
    <location>
        <begin position="303"/>
        <end position="312"/>
    </location>
</feature>
<dbReference type="Proteomes" id="UP000271241">
    <property type="component" value="Unassembled WGS sequence"/>
</dbReference>
<feature type="compositionally biased region" description="Low complexity" evidence="1">
    <location>
        <begin position="124"/>
        <end position="133"/>
    </location>
</feature>
<feature type="compositionally biased region" description="Basic residues" evidence="1">
    <location>
        <begin position="35"/>
        <end position="44"/>
    </location>
</feature>
<name>A0A4P9XZC1_9FUNG</name>
<accession>A0A4P9XZC1</accession>
<feature type="compositionally biased region" description="Basic and acidic residues" evidence="1">
    <location>
        <begin position="1"/>
        <end position="10"/>
    </location>
</feature>
<feature type="compositionally biased region" description="Low complexity" evidence="1">
    <location>
        <begin position="254"/>
        <end position="272"/>
    </location>
</feature>
<sequence>MESGAAERDATTAAGNVHHDKERVSAVDAAAERKDRRRKRGRGGKVRESIPPRRRDEIAETDRPKQAAPTKLGARQDPANEILTKMVRWKRRTAHEARGAEPEPGQQQGGGPPAQRRAAREDTTAAAVAPSKSKPAERRLYEPDAGTMVPVHGRPGRGRGRELTHRVDGTSGSDSAGEPFTRRALAAPRGRGGGMTRGGGSARGSGVPPPGRRRGVPRGAHRGGFGPSRRFDSDDDENWYVRGRPVDEDEPLQSAASVAATAPTSAPTPIAVDTFRGEAVLNRDTTGRVRHHPGQTRLPGNESAREPNEFVRSRSNVSATATRAPPTPGRQLYDPDADRMTQVRTGVSEGRSARSPQARVRVGAAASAASTERNAAVALPTEISRLEKRVARAMRSSVESDIACATLNGTNAHAIGWREKLDLCERQVR</sequence>
<evidence type="ECO:0000256" key="1">
    <source>
        <dbReference type="SAM" id="MobiDB-lite"/>
    </source>
</evidence>
<proteinExistence type="predicted"/>
<feature type="compositionally biased region" description="Gly residues" evidence="1">
    <location>
        <begin position="190"/>
        <end position="203"/>
    </location>
</feature>
<feature type="region of interest" description="Disordered" evidence="1">
    <location>
        <begin position="1"/>
        <end position="335"/>
    </location>
</feature>
<dbReference type="EMBL" id="KZ992427">
    <property type="protein sequence ID" value="RKP11101.1"/>
    <property type="molecule type" value="Genomic_DNA"/>
</dbReference>
<evidence type="ECO:0000313" key="2">
    <source>
        <dbReference type="EMBL" id="RKP11101.1"/>
    </source>
</evidence>
<evidence type="ECO:0000313" key="3">
    <source>
        <dbReference type="Proteomes" id="UP000271241"/>
    </source>
</evidence>
<dbReference type="AlphaFoldDB" id="A0A4P9XZC1"/>
<protein>
    <submittedName>
        <fullName evidence="2">Uncharacterized protein</fullName>
    </submittedName>
</protein>
<feature type="compositionally biased region" description="Basic and acidic residues" evidence="1">
    <location>
        <begin position="45"/>
        <end position="65"/>
    </location>
</feature>